<keyword evidence="2" id="KW-0472">Membrane</keyword>
<evidence type="ECO:0000256" key="1">
    <source>
        <dbReference type="SAM" id="MobiDB-lite"/>
    </source>
</evidence>
<dbReference type="EMBL" id="MU866829">
    <property type="protein sequence ID" value="KAK4170692.1"/>
    <property type="molecule type" value="Genomic_DNA"/>
</dbReference>
<comment type="caution">
    <text evidence="3">The sequence shown here is derived from an EMBL/GenBank/DDBJ whole genome shotgun (WGS) entry which is preliminary data.</text>
</comment>
<keyword evidence="4" id="KW-1185">Reference proteome</keyword>
<protein>
    <submittedName>
        <fullName evidence="3">Uncharacterized protein</fullName>
    </submittedName>
</protein>
<evidence type="ECO:0000313" key="3">
    <source>
        <dbReference type="EMBL" id="KAK4170692.1"/>
    </source>
</evidence>
<feature type="transmembrane region" description="Helical" evidence="2">
    <location>
        <begin position="367"/>
        <end position="389"/>
    </location>
</feature>
<dbReference type="PANTHER" id="PTHR37577">
    <property type="entry name" value="INTEGRAL MEMBRANE PROTEIN"/>
    <property type="match status" value="1"/>
</dbReference>
<keyword evidence="2" id="KW-1133">Transmembrane helix</keyword>
<reference evidence="3" key="1">
    <citation type="journal article" date="2023" name="Mol. Phylogenet. Evol.">
        <title>Genome-scale phylogeny and comparative genomics of the fungal order Sordariales.</title>
        <authorList>
            <person name="Hensen N."/>
            <person name="Bonometti L."/>
            <person name="Westerberg I."/>
            <person name="Brannstrom I.O."/>
            <person name="Guillou S."/>
            <person name="Cros-Aarteil S."/>
            <person name="Calhoun S."/>
            <person name="Haridas S."/>
            <person name="Kuo A."/>
            <person name="Mondo S."/>
            <person name="Pangilinan J."/>
            <person name="Riley R."/>
            <person name="LaButti K."/>
            <person name="Andreopoulos B."/>
            <person name="Lipzen A."/>
            <person name="Chen C."/>
            <person name="Yan M."/>
            <person name="Daum C."/>
            <person name="Ng V."/>
            <person name="Clum A."/>
            <person name="Steindorff A."/>
            <person name="Ohm R.A."/>
            <person name="Martin F."/>
            <person name="Silar P."/>
            <person name="Natvig D.O."/>
            <person name="Lalanne C."/>
            <person name="Gautier V."/>
            <person name="Ament-Velasquez S.L."/>
            <person name="Kruys A."/>
            <person name="Hutchinson M.I."/>
            <person name="Powell A.J."/>
            <person name="Barry K."/>
            <person name="Miller A.N."/>
            <person name="Grigoriev I.V."/>
            <person name="Debuchy R."/>
            <person name="Gladieux P."/>
            <person name="Hiltunen Thoren M."/>
            <person name="Johannesson H."/>
        </authorList>
    </citation>
    <scope>NUCLEOTIDE SEQUENCE</scope>
    <source>
        <strain evidence="3">CBS 892.96</strain>
    </source>
</reference>
<gene>
    <name evidence="3" type="ORF">QBC36DRAFT_226007</name>
</gene>
<feature type="compositionally biased region" description="Low complexity" evidence="1">
    <location>
        <begin position="140"/>
        <end position="154"/>
    </location>
</feature>
<organism evidence="3 4">
    <name type="scientific">Triangularia setosa</name>
    <dbReference type="NCBI Taxonomy" id="2587417"/>
    <lineage>
        <taxon>Eukaryota</taxon>
        <taxon>Fungi</taxon>
        <taxon>Dikarya</taxon>
        <taxon>Ascomycota</taxon>
        <taxon>Pezizomycotina</taxon>
        <taxon>Sordariomycetes</taxon>
        <taxon>Sordariomycetidae</taxon>
        <taxon>Sordariales</taxon>
        <taxon>Podosporaceae</taxon>
        <taxon>Triangularia</taxon>
    </lineage>
</organism>
<keyword evidence="2" id="KW-0812">Transmembrane</keyword>
<feature type="compositionally biased region" description="Polar residues" evidence="1">
    <location>
        <begin position="114"/>
        <end position="132"/>
    </location>
</feature>
<dbReference type="Proteomes" id="UP001302321">
    <property type="component" value="Unassembled WGS sequence"/>
</dbReference>
<name>A0AAN7A369_9PEZI</name>
<feature type="transmembrane region" description="Helical" evidence="2">
    <location>
        <begin position="409"/>
        <end position="430"/>
    </location>
</feature>
<dbReference type="AlphaFoldDB" id="A0AAN7A369"/>
<evidence type="ECO:0000313" key="4">
    <source>
        <dbReference type="Proteomes" id="UP001302321"/>
    </source>
</evidence>
<feature type="region of interest" description="Disordered" evidence="1">
    <location>
        <begin position="112"/>
        <end position="192"/>
    </location>
</feature>
<dbReference type="PANTHER" id="PTHR37577:SF1">
    <property type="entry name" value="INTEGRAL MEMBRANE PROTEIN"/>
    <property type="match status" value="1"/>
</dbReference>
<evidence type="ECO:0000256" key="2">
    <source>
        <dbReference type="SAM" id="Phobius"/>
    </source>
</evidence>
<feature type="transmembrane region" description="Helical" evidence="2">
    <location>
        <begin position="276"/>
        <end position="295"/>
    </location>
</feature>
<reference evidence="3" key="2">
    <citation type="submission" date="2023-05" db="EMBL/GenBank/DDBJ databases">
        <authorList>
            <consortium name="Lawrence Berkeley National Laboratory"/>
            <person name="Steindorff A."/>
            <person name="Hensen N."/>
            <person name="Bonometti L."/>
            <person name="Westerberg I."/>
            <person name="Brannstrom I.O."/>
            <person name="Guillou S."/>
            <person name="Cros-Aarteil S."/>
            <person name="Calhoun S."/>
            <person name="Haridas S."/>
            <person name="Kuo A."/>
            <person name="Mondo S."/>
            <person name="Pangilinan J."/>
            <person name="Riley R."/>
            <person name="Labutti K."/>
            <person name="Andreopoulos B."/>
            <person name="Lipzen A."/>
            <person name="Chen C."/>
            <person name="Yanf M."/>
            <person name="Daum C."/>
            <person name="Ng V."/>
            <person name="Clum A."/>
            <person name="Ohm R."/>
            <person name="Martin F."/>
            <person name="Silar P."/>
            <person name="Natvig D."/>
            <person name="Lalanne C."/>
            <person name="Gautier V."/>
            <person name="Ament-Velasquez S.L."/>
            <person name="Kruys A."/>
            <person name="Hutchinson M.I."/>
            <person name="Powell A.J."/>
            <person name="Barry K."/>
            <person name="Miller A.N."/>
            <person name="Grigoriev I.V."/>
            <person name="Debuchy R."/>
            <person name="Gladieux P."/>
            <person name="Thoren M.H."/>
            <person name="Johannesson H."/>
        </authorList>
    </citation>
    <scope>NUCLEOTIDE SEQUENCE</scope>
    <source>
        <strain evidence="3">CBS 892.96</strain>
    </source>
</reference>
<feature type="compositionally biased region" description="Polar residues" evidence="1">
    <location>
        <begin position="165"/>
        <end position="187"/>
    </location>
</feature>
<feature type="transmembrane region" description="Helical" evidence="2">
    <location>
        <begin position="244"/>
        <end position="270"/>
    </location>
</feature>
<dbReference type="InterPro" id="IPR053018">
    <property type="entry name" value="Elsinochrome_Biosynth-Asso"/>
</dbReference>
<sequence length="431" mass="47152">MQLMAVFGDCNIVFDPNTTTSSPAVFELGAVNKTHLLEADPDIAGTGTHRRPASNQLPVHSRRDTQAQHQAVPSASVNVASFIADQGHHDGSMTMKYSSVAPLPAFYSHPASPAQPNSFTPYTPTLTSQPARPSTPPSFTPYTPTATFEPSRSSTPPPPRTPSPQKQEPSPHTSEVNISDTATTKTRASPRPRTKSEILYDLFEAALLSISDSQLLLSVAQMINFAISGLCTTSRYHFNIGLHLVLISCWSCLISCWSCLISISLLRNFWKNPATAFLRVAALAVLMGTSGTLILSDRYGVFADAEYTAEYRPPPVHERNSSLLFLPAACFIDKQLHTETFNYIKDQPTLLAAVGAADTKAMRSETVLWGLIIPVTVICVIVSYFQILYNYKHDANTLDVVWPGKPQKAWKKCLVAAYWFLPLIAGVITLV</sequence>
<accession>A0AAN7A369</accession>
<proteinExistence type="predicted"/>